<name>A0ABV7GVZ5_9RHOB</name>
<evidence type="ECO:0000313" key="8">
    <source>
        <dbReference type="EMBL" id="MFC3145412.1"/>
    </source>
</evidence>
<keyword evidence="4 7" id="KW-0812">Transmembrane</keyword>
<evidence type="ECO:0000256" key="3">
    <source>
        <dbReference type="ARBA" id="ARBA00022475"/>
    </source>
</evidence>
<dbReference type="PANTHER" id="PTHR30509:SF9">
    <property type="entry name" value="MULTIDRUG RESISTANCE PROTEIN MDTO"/>
    <property type="match status" value="1"/>
</dbReference>
<keyword evidence="5 7" id="KW-1133">Transmembrane helix</keyword>
<evidence type="ECO:0000256" key="2">
    <source>
        <dbReference type="ARBA" id="ARBA00022448"/>
    </source>
</evidence>
<evidence type="ECO:0000256" key="7">
    <source>
        <dbReference type="SAM" id="Phobius"/>
    </source>
</evidence>
<keyword evidence="9" id="KW-1185">Reference proteome</keyword>
<reference evidence="9" key="1">
    <citation type="journal article" date="2019" name="Int. J. Syst. Evol. Microbiol.">
        <title>The Global Catalogue of Microorganisms (GCM) 10K type strain sequencing project: providing services to taxonomists for standard genome sequencing and annotation.</title>
        <authorList>
            <consortium name="The Broad Institute Genomics Platform"/>
            <consortium name="The Broad Institute Genome Sequencing Center for Infectious Disease"/>
            <person name="Wu L."/>
            <person name="Ma J."/>
        </authorList>
    </citation>
    <scope>NUCLEOTIDE SEQUENCE [LARGE SCALE GENOMIC DNA]</scope>
    <source>
        <strain evidence="9">KCTC 52366</strain>
    </source>
</reference>
<evidence type="ECO:0000256" key="1">
    <source>
        <dbReference type="ARBA" id="ARBA00004651"/>
    </source>
</evidence>
<feature type="transmembrane region" description="Helical" evidence="7">
    <location>
        <begin position="401"/>
        <end position="417"/>
    </location>
</feature>
<feature type="transmembrane region" description="Helical" evidence="7">
    <location>
        <begin position="375"/>
        <end position="395"/>
    </location>
</feature>
<evidence type="ECO:0000256" key="5">
    <source>
        <dbReference type="ARBA" id="ARBA00022989"/>
    </source>
</evidence>
<feature type="transmembrane region" description="Helical" evidence="7">
    <location>
        <begin position="446"/>
        <end position="470"/>
    </location>
</feature>
<dbReference type="InterPro" id="IPR006726">
    <property type="entry name" value="PHBA_efflux_AaeB/fusaric-R"/>
</dbReference>
<evidence type="ECO:0000256" key="4">
    <source>
        <dbReference type="ARBA" id="ARBA00022692"/>
    </source>
</evidence>
<dbReference type="EMBL" id="JBHRTB010000010">
    <property type="protein sequence ID" value="MFC3145412.1"/>
    <property type="molecule type" value="Genomic_DNA"/>
</dbReference>
<comment type="caution">
    <text evidence="8">The sequence shown here is derived from an EMBL/GenBank/DDBJ whole genome shotgun (WGS) entry which is preliminary data.</text>
</comment>
<evidence type="ECO:0000256" key="6">
    <source>
        <dbReference type="ARBA" id="ARBA00023136"/>
    </source>
</evidence>
<feature type="transmembrane region" description="Helical" evidence="7">
    <location>
        <begin position="86"/>
        <end position="102"/>
    </location>
</feature>
<feature type="transmembrane region" description="Helical" evidence="7">
    <location>
        <begin position="15"/>
        <end position="35"/>
    </location>
</feature>
<dbReference type="Pfam" id="PF04632">
    <property type="entry name" value="FUSC"/>
    <property type="match status" value="1"/>
</dbReference>
<evidence type="ECO:0000313" key="9">
    <source>
        <dbReference type="Proteomes" id="UP001595632"/>
    </source>
</evidence>
<gene>
    <name evidence="8" type="ORF">ACFOGP_22015</name>
</gene>
<dbReference type="RefSeq" id="WP_275632371.1">
    <property type="nucleotide sequence ID" value="NZ_JARGYD010000003.1"/>
</dbReference>
<organism evidence="8 9">
    <name type="scientific">Psychromarinibacter halotolerans</name>
    <dbReference type="NCBI Taxonomy" id="1775175"/>
    <lineage>
        <taxon>Bacteria</taxon>
        <taxon>Pseudomonadati</taxon>
        <taxon>Pseudomonadota</taxon>
        <taxon>Alphaproteobacteria</taxon>
        <taxon>Rhodobacterales</taxon>
        <taxon>Paracoccaceae</taxon>
        <taxon>Psychromarinibacter</taxon>
    </lineage>
</organism>
<protein>
    <submittedName>
        <fullName evidence="8">FUSC family protein</fullName>
    </submittedName>
</protein>
<sequence>MTLAGLGFDPARLRFGLRTALAACLAVLIAWLAGLEHPQWAGMSVWAASQPLRGQLIEKAFFRFTGTIVGSAVGVVLVLASGVHPWLLVAGLALWVTLCTWAGNILRGFVAYGTVLAGYTAAMVSLLDSGHGGVLALGLDRMATVLTGVATATVIGLLFAGATNGGGLQHRLRVVLADLLDHIADAKGNLGTDGALLSRFAALDEELEAHAAGSLRSRRAVRAVRSMLLAAISLVFWRRDGEPVAETSLALNRAATALRDDAPDRAVAELDRAREALPDGHDLAAVLGRLRVTLDRWSRAEAPGYDADHPVVLHRDRTGATEAAQRAGGTLLLFGALWLITGWEAGNYLLLGLSVMISLFSTFENPVLQMRNVWLGQVAGVLGALACRWLVWPMAGSEAEMLALLVPFVLLGPLLMAHRRSQAMSFDYNMVLLLMLQPHFPLTGSFAGSVSAGLAVAAAPPAAMAAYRWIYPVTRRRRTDALLAAMLNDVAALAGHPEALDAPLLWRARLYHRTLRLVRMTDGAPRAQAEAMEAAGGLFDLGRGVMACHALLADASTPAPVRRAAQAALSRTRALSGRPDRAGGAFERLAGRLAGSDRLRMTRAAQGARIC</sequence>
<keyword evidence="2" id="KW-0813">Transport</keyword>
<dbReference type="PANTHER" id="PTHR30509">
    <property type="entry name" value="P-HYDROXYBENZOIC ACID EFFLUX PUMP SUBUNIT-RELATED"/>
    <property type="match status" value="1"/>
</dbReference>
<comment type="subcellular location">
    <subcellularLocation>
        <location evidence="1">Cell membrane</location>
        <topology evidence="1">Multi-pass membrane protein</topology>
    </subcellularLocation>
</comment>
<keyword evidence="3" id="KW-1003">Cell membrane</keyword>
<proteinExistence type="predicted"/>
<dbReference type="Proteomes" id="UP001595632">
    <property type="component" value="Unassembled WGS sequence"/>
</dbReference>
<feature type="transmembrane region" description="Helical" evidence="7">
    <location>
        <begin position="142"/>
        <end position="163"/>
    </location>
</feature>
<feature type="transmembrane region" description="Helical" evidence="7">
    <location>
        <begin position="109"/>
        <end position="127"/>
    </location>
</feature>
<accession>A0ABV7GVZ5</accession>
<keyword evidence="6 7" id="KW-0472">Membrane</keyword>